<dbReference type="GO" id="GO:0000262">
    <property type="term" value="C:mitochondrial chromosome"/>
    <property type="evidence" value="ECO:0007669"/>
    <property type="project" value="InterPro"/>
</dbReference>
<name>G2QT67_THETT</name>
<keyword evidence="5" id="KW-0809">Transit peptide</keyword>
<evidence type="ECO:0000313" key="12">
    <source>
        <dbReference type="Proteomes" id="UP000008181"/>
    </source>
</evidence>
<evidence type="ECO:0000256" key="9">
    <source>
        <dbReference type="ARBA" id="ARBA00023271"/>
    </source>
</evidence>
<evidence type="ECO:0000256" key="2">
    <source>
        <dbReference type="ARBA" id="ARBA00007053"/>
    </source>
</evidence>
<keyword evidence="12" id="KW-1185">Reference proteome</keyword>
<evidence type="ECO:0000256" key="5">
    <source>
        <dbReference type="ARBA" id="ARBA00022946"/>
    </source>
</evidence>
<dbReference type="HOGENOM" id="CLU_028692_0_1_1"/>
<sequence length="312" mass="33189">MTATSLQQVRVPSRPSLRIIQHVRAASSSSYAAKPRVASSSSSSSTVAPAPAPHRTRNVTPKPPTSEINGPLDPQAAVLPAATVADVDPALAAEIPTSDSPSSGLATSAFTAALSGGGGGNNGTGADSGGATIDWSSSFHGLSTTPFSPETAAVLMQPLDPLDIEIKPDGIIYLPEIKYRRILNKAFGPGGWGLAPRGELVVGEKVVTREFALVVHGRFIAQARGECQYFSEETIPTAGEGCKSNALLRCCKDLGIASELWDPRFIRDFKRTQCHEVWVEHVVTKKRRQIWTRKDTEPSHPYQAIKTGAGRV</sequence>
<evidence type="ECO:0000256" key="1">
    <source>
        <dbReference type="ARBA" id="ARBA00004436"/>
    </source>
</evidence>
<dbReference type="RefSeq" id="XP_003650729.1">
    <property type="nucleotide sequence ID" value="XM_003650681.1"/>
</dbReference>
<dbReference type="STRING" id="578455.G2QT67"/>
<dbReference type="AlphaFoldDB" id="G2QT67"/>
<dbReference type="GO" id="GO:0036297">
    <property type="term" value="P:interstrand cross-link repair"/>
    <property type="evidence" value="ECO:0007669"/>
    <property type="project" value="TreeGrafter"/>
</dbReference>
<comment type="subcellular location">
    <subcellularLocation>
        <location evidence="1">Mitochondrion matrix</location>
        <location evidence="1">Mitochondrion nucleoid</location>
    </subcellularLocation>
</comment>
<organism evidence="11 12">
    <name type="scientific">Thermothielavioides terrestris (strain ATCC 38088 / NRRL 8126)</name>
    <name type="common">Thielavia terrestris</name>
    <dbReference type="NCBI Taxonomy" id="578455"/>
    <lineage>
        <taxon>Eukaryota</taxon>
        <taxon>Fungi</taxon>
        <taxon>Dikarya</taxon>
        <taxon>Ascomycota</taxon>
        <taxon>Pezizomycotina</taxon>
        <taxon>Sordariomycetes</taxon>
        <taxon>Sordariomycetidae</taxon>
        <taxon>Sordariales</taxon>
        <taxon>Chaetomiaceae</taxon>
        <taxon>Thermothielavioides</taxon>
        <taxon>Thermothielavioides terrestris</taxon>
    </lineage>
</organism>
<dbReference type="OrthoDB" id="17164at2759"/>
<dbReference type="GO" id="GO:0000725">
    <property type="term" value="P:recombinational repair"/>
    <property type="evidence" value="ECO:0007669"/>
    <property type="project" value="TreeGrafter"/>
</dbReference>
<dbReference type="KEGG" id="ttt:THITE_2040070"/>
<dbReference type="Pfam" id="PF06420">
    <property type="entry name" value="Mgm101p"/>
    <property type="match status" value="1"/>
</dbReference>
<keyword evidence="8" id="KW-0234">DNA repair</keyword>
<dbReference type="GeneID" id="11523940"/>
<evidence type="ECO:0000256" key="7">
    <source>
        <dbReference type="ARBA" id="ARBA00023128"/>
    </source>
</evidence>
<dbReference type="PANTHER" id="PTHR31404">
    <property type="entry name" value="MITOCHONDRIAL GENOME MAINTENANCE PROTEIN MGM101"/>
    <property type="match status" value="1"/>
</dbReference>
<keyword evidence="9" id="KW-1135">Mitochondrion nucleoid</keyword>
<evidence type="ECO:0000256" key="8">
    <source>
        <dbReference type="ARBA" id="ARBA00023204"/>
    </source>
</evidence>
<dbReference type="EMBL" id="CP003009">
    <property type="protein sequence ID" value="AEO64393.1"/>
    <property type="molecule type" value="Genomic_DNA"/>
</dbReference>
<evidence type="ECO:0000256" key="6">
    <source>
        <dbReference type="ARBA" id="ARBA00023125"/>
    </source>
</evidence>
<dbReference type="PANTHER" id="PTHR31404:SF0">
    <property type="entry name" value="MITOCHONDRIAL GENOME MAINTENANCE PROTEIN MGM101"/>
    <property type="match status" value="1"/>
</dbReference>
<gene>
    <name evidence="11" type="ORF">THITE_2040070</name>
</gene>
<accession>G2QT67</accession>
<evidence type="ECO:0000256" key="4">
    <source>
        <dbReference type="ARBA" id="ARBA00022763"/>
    </source>
</evidence>
<feature type="compositionally biased region" description="Low complexity" evidence="10">
    <location>
        <begin position="32"/>
        <end position="49"/>
    </location>
</feature>
<keyword evidence="7" id="KW-0496">Mitochondrion</keyword>
<proteinExistence type="inferred from homology"/>
<comment type="similarity">
    <text evidence="2">Belongs to the MGM101 family.</text>
</comment>
<evidence type="ECO:0000256" key="10">
    <source>
        <dbReference type="SAM" id="MobiDB-lite"/>
    </source>
</evidence>
<evidence type="ECO:0000313" key="11">
    <source>
        <dbReference type="EMBL" id="AEO64393.1"/>
    </source>
</evidence>
<evidence type="ECO:0000256" key="3">
    <source>
        <dbReference type="ARBA" id="ARBA00013628"/>
    </source>
</evidence>
<dbReference type="InterPro" id="IPR009446">
    <property type="entry name" value="Mgm101"/>
</dbReference>
<keyword evidence="6" id="KW-0238">DNA-binding</keyword>
<dbReference type="eggNOG" id="ENOG502RXU4">
    <property type="taxonomic scope" value="Eukaryota"/>
</dbReference>
<dbReference type="Proteomes" id="UP000008181">
    <property type="component" value="Chromosome 1"/>
</dbReference>
<protein>
    <recommendedName>
        <fullName evidence="3">Mitochondrial genome maintenance protein MGM101</fullName>
    </recommendedName>
</protein>
<feature type="region of interest" description="Disordered" evidence="10">
    <location>
        <begin position="24"/>
        <end position="73"/>
    </location>
</feature>
<dbReference type="GO" id="GO:0003697">
    <property type="term" value="F:single-stranded DNA binding"/>
    <property type="evidence" value="ECO:0007669"/>
    <property type="project" value="InterPro"/>
</dbReference>
<keyword evidence="4" id="KW-0227">DNA damage</keyword>
<reference evidence="11 12" key="1">
    <citation type="journal article" date="2011" name="Nat. Biotechnol.">
        <title>Comparative genomic analysis of the thermophilic biomass-degrading fungi Myceliophthora thermophila and Thielavia terrestris.</title>
        <authorList>
            <person name="Berka R.M."/>
            <person name="Grigoriev I.V."/>
            <person name="Otillar R."/>
            <person name="Salamov A."/>
            <person name="Grimwood J."/>
            <person name="Reid I."/>
            <person name="Ishmael N."/>
            <person name="John T."/>
            <person name="Darmond C."/>
            <person name="Moisan M.-C."/>
            <person name="Henrissat B."/>
            <person name="Coutinho P.M."/>
            <person name="Lombard V."/>
            <person name="Natvig D.O."/>
            <person name="Lindquist E."/>
            <person name="Schmutz J."/>
            <person name="Lucas S."/>
            <person name="Harris P."/>
            <person name="Powlowski J."/>
            <person name="Bellemare A."/>
            <person name="Taylor D."/>
            <person name="Butler G."/>
            <person name="de Vries R.P."/>
            <person name="Allijn I.E."/>
            <person name="van den Brink J."/>
            <person name="Ushinsky S."/>
            <person name="Storms R."/>
            <person name="Powell A.J."/>
            <person name="Paulsen I.T."/>
            <person name="Elbourne L.D.H."/>
            <person name="Baker S.E."/>
            <person name="Magnuson J."/>
            <person name="LaBoissiere S."/>
            <person name="Clutterbuck A.J."/>
            <person name="Martinez D."/>
            <person name="Wogulis M."/>
            <person name="de Leon A.L."/>
            <person name="Rey M.W."/>
            <person name="Tsang A."/>
        </authorList>
    </citation>
    <scope>NUCLEOTIDE SEQUENCE [LARGE SCALE GENOMIC DNA]</scope>
    <source>
        <strain evidence="12">ATCC 38088 / NRRL 8126</strain>
    </source>
</reference>